<name>A0A1I4XH38_9FLAO</name>
<evidence type="ECO:0000313" key="1">
    <source>
        <dbReference type="EMBL" id="SFN24876.1"/>
    </source>
</evidence>
<keyword evidence="2" id="KW-1185">Reference proteome</keyword>
<reference evidence="1 2" key="1">
    <citation type="submission" date="2016-10" db="EMBL/GenBank/DDBJ databases">
        <authorList>
            <person name="de Groot N.N."/>
        </authorList>
    </citation>
    <scope>NUCLEOTIDE SEQUENCE [LARGE SCALE GENOMIC DNA]</scope>
    <source>
        <strain evidence="1 2">DSM 17794</strain>
    </source>
</reference>
<dbReference type="RefSeq" id="WP_093404326.1">
    <property type="nucleotide sequence ID" value="NZ_FOVL01000001.1"/>
</dbReference>
<organism evidence="1 2">
    <name type="scientific">Salegentibacter flavus</name>
    <dbReference type="NCBI Taxonomy" id="287099"/>
    <lineage>
        <taxon>Bacteria</taxon>
        <taxon>Pseudomonadati</taxon>
        <taxon>Bacteroidota</taxon>
        <taxon>Flavobacteriia</taxon>
        <taxon>Flavobacteriales</taxon>
        <taxon>Flavobacteriaceae</taxon>
        <taxon>Salegentibacter</taxon>
    </lineage>
</organism>
<dbReference type="Proteomes" id="UP000199153">
    <property type="component" value="Unassembled WGS sequence"/>
</dbReference>
<evidence type="ECO:0000313" key="2">
    <source>
        <dbReference type="Proteomes" id="UP000199153"/>
    </source>
</evidence>
<proteinExistence type="predicted"/>
<protein>
    <submittedName>
        <fullName evidence="1">Uncharacterized protein</fullName>
    </submittedName>
</protein>
<dbReference type="EMBL" id="FOVL01000001">
    <property type="protein sequence ID" value="SFN24876.1"/>
    <property type="molecule type" value="Genomic_DNA"/>
</dbReference>
<accession>A0A1I4XH38</accession>
<sequence>METLLNSANIHSNRFTEDSYRRSSRSSTPLSLDQLFYHSGSFLNYPFNIEKILKKVVSDFSYELDKKKWFIDVVSKENLIEKFIYSISKLIKLNPSFMGVELTSSDSLFIFSKIAGVNTHLEIFFDKDNKEDNSRGYDVVVNAYQDNEHILSQMGNIDESIRHLESILPRETTSLLKLIHQNDSSISRYSLTETTV</sequence>
<dbReference type="STRING" id="287099.SAMN05660413_00021"/>
<dbReference type="AlphaFoldDB" id="A0A1I4XH38"/>
<gene>
    <name evidence="1" type="ORF">SAMN05660413_00021</name>
</gene>